<dbReference type="RefSeq" id="WP_343904239.1">
    <property type="nucleotide sequence ID" value="NZ_BAAAIS010000002.1"/>
</dbReference>
<evidence type="ECO:0000313" key="2">
    <source>
        <dbReference type="Proteomes" id="UP001597280"/>
    </source>
</evidence>
<protein>
    <submittedName>
        <fullName evidence="1">Uncharacterized protein</fullName>
    </submittedName>
</protein>
<sequence>MTTLYRPVLIETAEQAEALPVGTVAHIDVFGGPRRYAAVRTPGGDWYLGGREYHEHTSMVGWTALMPVEAEEETQDDATFAEPNRVLRRLVTPWGPA</sequence>
<proteinExistence type="predicted"/>
<accession>A0ABW4PX30</accession>
<evidence type="ECO:0000313" key="1">
    <source>
        <dbReference type="EMBL" id="MFD1835028.1"/>
    </source>
</evidence>
<name>A0ABW4PX30_9MICO</name>
<dbReference type="EMBL" id="JBHUFL010000002">
    <property type="protein sequence ID" value="MFD1835028.1"/>
    <property type="molecule type" value="Genomic_DNA"/>
</dbReference>
<dbReference type="Proteomes" id="UP001597280">
    <property type="component" value="Unassembled WGS sequence"/>
</dbReference>
<organism evidence="1 2">
    <name type="scientific">Brachybacterium rhamnosum</name>
    <dbReference type="NCBI Taxonomy" id="173361"/>
    <lineage>
        <taxon>Bacteria</taxon>
        <taxon>Bacillati</taxon>
        <taxon>Actinomycetota</taxon>
        <taxon>Actinomycetes</taxon>
        <taxon>Micrococcales</taxon>
        <taxon>Dermabacteraceae</taxon>
        <taxon>Brachybacterium</taxon>
    </lineage>
</organism>
<keyword evidence="2" id="KW-1185">Reference proteome</keyword>
<comment type="caution">
    <text evidence="1">The sequence shown here is derived from an EMBL/GenBank/DDBJ whole genome shotgun (WGS) entry which is preliminary data.</text>
</comment>
<reference evidence="2" key="1">
    <citation type="journal article" date="2019" name="Int. J. Syst. Evol. Microbiol.">
        <title>The Global Catalogue of Microorganisms (GCM) 10K type strain sequencing project: providing services to taxonomists for standard genome sequencing and annotation.</title>
        <authorList>
            <consortium name="The Broad Institute Genomics Platform"/>
            <consortium name="The Broad Institute Genome Sequencing Center for Infectious Disease"/>
            <person name="Wu L."/>
            <person name="Ma J."/>
        </authorList>
    </citation>
    <scope>NUCLEOTIDE SEQUENCE [LARGE SCALE GENOMIC DNA]</scope>
    <source>
        <strain evidence="2">JCM 11650</strain>
    </source>
</reference>
<gene>
    <name evidence="1" type="ORF">ACFSDA_08040</name>
</gene>